<dbReference type="GO" id="GO:0016995">
    <property type="term" value="F:cholesterol oxidase activity"/>
    <property type="evidence" value="ECO:0007669"/>
    <property type="project" value="UniProtKB-EC"/>
</dbReference>
<dbReference type="PANTHER" id="PTHR47470:SF1">
    <property type="entry name" value="FAD-DEPENDENT OXIDOREDUCTASE 2 FAD BINDING DOMAIN-CONTAINING PROTEIN"/>
    <property type="match status" value="1"/>
</dbReference>
<keyword evidence="20" id="KW-1185">Reference proteome</keyword>
<dbReference type="EMBL" id="LVHF01000012">
    <property type="protein sequence ID" value="OAN17837.1"/>
    <property type="molecule type" value="Genomic_DNA"/>
</dbReference>
<evidence type="ECO:0000256" key="15">
    <source>
        <dbReference type="ARBA" id="ARBA00049778"/>
    </source>
</evidence>
<sequence>MFKFDFDCVVIGSGFGGAVAALRSVEEGKKTLILEQGKRFNDDEFALSNWDLKRFMWAPLFNFLGPCRLSFTKKFMSISGVGVGGGSLIYANTHRTPDKTVLEAAPWQLSHQNWFEELAPFYQKASQMLGVVPNPRLTPADNYLHQVSEAIGCESTFTPVDCGVVFPEHNGVEDVFNSKDVDDPYFNGEGPKRSSCNYCGNCMVGCRYNAKNTLEKNYLFFAEKKGAQIRPLSKVVAITPLNNLGEAHSNGDGAQGYQVKVEERQGWLKKRTYYVTVKSIILSGGTVGSVPLLIKMRESGLMPNISSRIGHQVMTNSETLVTVTNFANREEDHSKGVAIGSEIQVNAETRVQVVRYGKGSNAAWLMAPNVPLTDKVDGRKRWQTFMTYSFRHPLKLLRLLNPANRSNKSIWLLVMQSKLAYFRIESARPWYFLFLKKHWTLSLNSSDSNHDGYFPVAQEVAKYFSVAMKGEPANLLPEVLFDMPVTAHSMGGAVMGSSSHNGVVDHAGNLFGYENFKVLDASIIPGNLGVNPSLTILAMAERAMSR</sequence>
<dbReference type="InterPro" id="IPR036188">
    <property type="entry name" value="FAD/NAD-bd_sf"/>
</dbReference>
<evidence type="ECO:0000256" key="3">
    <source>
        <dbReference type="ARBA" id="ARBA00022548"/>
    </source>
</evidence>
<dbReference type="Pfam" id="PF00890">
    <property type="entry name" value="FAD_binding_2"/>
    <property type="match status" value="1"/>
</dbReference>
<evidence type="ECO:0000256" key="4">
    <source>
        <dbReference type="ARBA" id="ARBA00022630"/>
    </source>
</evidence>
<dbReference type="OrthoDB" id="9787779at2"/>
<evidence type="ECO:0000256" key="5">
    <source>
        <dbReference type="ARBA" id="ARBA00022827"/>
    </source>
</evidence>
<dbReference type="Proteomes" id="UP000078503">
    <property type="component" value="Unassembled WGS sequence"/>
</dbReference>
<evidence type="ECO:0000256" key="6">
    <source>
        <dbReference type="ARBA" id="ARBA00023002"/>
    </source>
</evidence>
<accession>A0A178KKQ3</accession>
<evidence type="ECO:0000256" key="10">
    <source>
        <dbReference type="ARBA" id="ARBA00023235"/>
    </source>
</evidence>
<dbReference type="PANTHER" id="PTHR47470">
    <property type="entry name" value="CHOLESTEROL OXIDASE"/>
    <property type="match status" value="1"/>
</dbReference>
<gene>
    <name evidence="19" type="ORF">A3K86_02650</name>
</gene>
<evidence type="ECO:0000256" key="11">
    <source>
        <dbReference type="ARBA" id="ARBA00038856"/>
    </source>
</evidence>
<keyword evidence="5" id="KW-0274">FAD</keyword>
<dbReference type="AlphaFoldDB" id="A0A178KKQ3"/>
<evidence type="ECO:0000256" key="1">
    <source>
        <dbReference type="ARBA" id="ARBA00001974"/>
    </source>
</evidence>
<dbReference type="InterPro" id="IPR007867">
    <property type="entry name" value="GMC_OxRtase_C"/>
</dbReference>
<dbReference type="InterPro" id="IPR000172">
    <property type="entry name" value="GMC_OxRdtase_N"/>
</dbReference>
<dbReference type="GO" id="GO:0008203">
    <property type="term" value="P:cholesterol metabolic process"/>
    <property type="evidence" value="ECO:0007669"/>
    <property type="project" value="UniProtKB-KW"/>
</dbReference>
<comment type="similarity">
    <text evidence="2">Belongs to the GMC oxidoreductase family.</text>
</comment>
<evidence type="ECO:0000313" key="20">
    <source>
        <dbReference type="Proteomes" id="UP000078503"/>
    </source>
</evidence>
<comment type="cofactor">
    <cofactor evidence="1">
        <name>FAD</name>
        <dbReference type="ChEBI" id="CHEBI:57692"/>
    </cofactor>
</comment>
<evidence type="ECO:0000256" key="13">
    <source>
        <dbReference type="ARBA" id="ARBA00049723"/>
    </source>
</evidence>
<keyword evidence="3" id="KW-0153">Cholesterol metabolism</keyword>
<keyword evidence="10" id="KW-0413">Isomerase</keyword>
<evidence type="ECO:0000256" key="12">
    <source>
        <dbReference type="ARBA" id="ARBA00049645"/>
    </source>
</evidence>
<evidence type="ECO:0000256" key="8">
    <source>
        <dbReference type="ARBA" id="ARBA00023166"/>
    </source>
</evidence>
<keyword evidence="7" id="KW-0443">Lipid metabolism</keyword>
<evidence type="ECO:0000256" key="9">
    <source>
        <dbReference type="ARBA" id="ARBA00023221"/>
    </source>
</evidence>
<feature type="domain" description="FAD-dependent oxidoreductase 2 FAD-binding" evidence="17">
    <location>
        <begin position="7"/>
        <end position="41"/>
    </location>
</feature>
<evidence type="ECO:0000259" key="16">
    <source>
        <dbReference type="Pfam" id="PF00732"/>
    </source>
</evidence>
<keyword evidence="9" id="KW-0753">Steroid metabolism</keyword>
<reference evidence="19 20" key="1">
    <citation type="submission" date="2016-03" db="EMBL/GenBank/DDBJ databases">
        <title>Photobacterium proteolyticum sp. nov. a protease producing bacterium isolated from ocean sediments of Laizhou Bay.</title>
        <authorList>
            <person name="Li Y."/>
        </authorList>
    </citation>
    <scope>NUCLEOTIDE SEQUENCE [LARGE SCALE GENOMIC DNA]</scope>
    <source>
        <strain evidence="19 20">R-40508</strain>
    </source>
</reference>
<keyword evidence="6" id="KW-0560">Oxidoreductase</keyword>
<evidence type="ECO:0000256" key="2">
    <source>
        <dbReference type="ARBA" id="ARBA00010790"/>
    </source>
</evidence>
<dbReference type="RefSeq" id="WP_068327286.1">
    <property type="nucleotide sequence ID" value="NZ_LVHF01000012.1"/>
</dbReference>
<dbReference type="STRING" id="858640.A3K86_02650"/>
<organism evidence="19 20">
    <name type="scientific">Photobacterium jeanii</name>
    <dbReference type="NCBI Taxonomy" id="858640"/>
    <lineage>
        <taxon>Bacteria</taxon>
        <taxon>Pseudomonadati</taxon>
        <taxon>Pseudomonadota</taxon>
        <taxon>Gammaproteobacteria</taxon>
        <taxon>Vibrionales</taxon>
        <taxon>Vibrionaceae</taxon>
        <taxon>Photobacterium</taxon>
    </lineage>
</organism>
<comment type="caution">
    <text evidence="19">The sequence shown here is derived from an EMBL/GenBank/DDBJ whole genome shotgun (WGS) entry which is preliminary data.</text>
</comment>
<dbReference type="Pfam" id="PF00732">
    <property type="entry name" value="GMC_oxred_N"/>
    <property type="match status" value="1"/>
</dbReference>
<dbReference type="Gene3D" id="3.50.50.60">
    <property type="entry name" value="FAD/NAD(P)-binding domain"/>
    <property type="match status" value="3"/>
</dbReference>
<evidence type="ECO:0000259" key="17">
    <source>
        <dbReference type="Pfam" id="PF00890"/>
    </source>
</evidence>
<evidence type="ECO:0000313" key="19">
    <source>
        <dbReference type="EMBL" id="OAN17837.1"/>
    </source>
</evidence>
<dbReference type="GO" id="GO:0050660">
    <property type="term" value="F:flavin adenine dinucleotide binding"/>
    <property type="evidence" value="ECO:0007669"/>
    <property type="project" value="InterPro"/>
</dbReference>
<dbReference type="Pfam" id="PF05199">
    <property type="entry name" value="GMC_oxred_C"/>
    <property type="match status" value="1"/>
</dbReference>
<dbReference type="InterPro" id="IPR003953">
    <property type="entry name" value="FAD-dep_OxRdtase_2_FAD-bd"/>
</dbReference>
<protein>
    <recommendedName>
        <fullName evidence="14">Cholesterol oxidase</fullName>
        <ecNumber evidence="13">1.1.3.6</ecNumber>
        <ecNumber evidence="11">5.3.3.1</ecNumber>
    </recommendedName>
    <alternativeName>
        <fullName evidence="15">Cholesterol isomerase</fullName>
    </alternativeName>
</protein>
<dbReference type="EC" id="5.3.3.1" evidence="11"/>
<proteinExistence type="inferred from homology"/>
<comment type="pathway">
    <text evidence="12">Steroid metabolism; cholesterol degradation.</text>
</comment>
<keyword evidence="4" id="KW-0285">Flavoprotein</keyword>
<evidence type="ECO:0000256" key="7">
    <source>
        <dbReference type="ARBA" id="ARBA00023098"/>
    </source>
</evidence>
<dbReference type="EC" id="1.1.3.6" evidence="13"/>
<evidence type="ECO:0000256" key="14">
    <source>
        <dbReference type="ARBA" id="ARBA00049744"/>
    </source>
</evidence>
<dbReference type="InterPro" id="IPR052542">
    <property type="entry name" value="Cholesterol_Oxidase"/>
</dbReference>
<dbReference type="GO" id="GO:0004769">
    <property type="term" value="F:steroid Delta-isomerase activity"/>
    <property type="evidence" value="ECO:0007669"/>
    <property type="project" value="UniProtKB-EC"/>
</dbReference>
<keyword evidence="8" id="KW-1207">Sterol metabolism</keyword>
<name>A0A178KKQ3_9GAMM</name>
<feature type="domain" description="Glucose-methanol-choline oxidoreductase C-terminal" evidence="18">
    <location>
        <begin position="485"/>
        <end position="540"/>
    </location>
</feature>
<dbReference type="SUPFAM" id="SSF51905">
    <property type="entry name" value="FAD/NAD(P)-binding domain"/>
    <property type="match status" value="1"/>
</dbReference>
<feature type="domain" description="Glucose-methanol-choline oxidoreductase N-terminal" evidence="16">
    <location>
        <begin position="194"/>
        <end position="311"/>
    </location>
</feature>
<evidence type="ECO:0000259" key="18">
    <source>
        <dbReference type="Pfam" id="PF05199"/>
    </source>
</evidence>